<dbReference type="CDD" id="cd00054">
    <property type="entry name" value="EGF_CA"/>
    <property type="match status" value="1"/>
</dbReference>
<keyword evidence="7" id="KW-1185">Reference proteome</keyword>
<feature type="chain" id="PRO_5040813243" evidence="3">
    <location>
        <begin position="22"/>
        <end position="803"/>
    </location>
</feature>
<dbReference type="PROSITE" id="PS01186">
    <property type="entry name" value="EGF_2"/>
    <property type="match status" value="4"/>
</dbReference>
<feature type="disulfide bond" evidence="2">
    <location>
        <begin position="41"/>
        <end position="50"/>
    </location>
</feature>
<name>A0A9W7GEC3_9STRA</name>
<dbReference type="Gene3D" id="2.10.25.10">
    <property type="entry name" value="Laminin"/>
    <property type="match status" value="2"/>
</dbReference>
<feature type="disulfide bond" evidence="2">
    <location>
        <begin position="23"/>
        <end position="33"/>
    </location>
</feature>
<dbReference type="InterPro" id="IPR003609">
    <property type="entry name" value="Pan_app"/>
</dbReference>
<accession>A0A9W7GEC3</accession>
<dbReference type="SMART" id="SM00181">
    <property type="entry name" value="EGF"/>
    <property type="match status" value="6"/>
</dbReference>
<organism evidence="6 7">
    <name type="scientific">Triparma columacea</name>
    <dbReference type="NCBI Taxonomy" id="722753"/>
    <lineage>
        <taxon>Eukaryota</taxon>
        <taxon>Sar</taxon>
        <taxon>Stramenopiles</taxon>
        <taxon>Ochrophyta</taxon>
        <taxon>Bolidophyceae</taxon>
        <taxon>Parmales</taxon>
        <taxon>Triparmaceae</taxon>
        <taxon>Triparma</taxon>
    </lineage>
</organism>
<gene>
    <name evidence="6" type="ORF">TrCOL_g9085</name>
</gene>
<feature type="domain" description="EGF-like" evidence="4">
    <location>
        <begin position="411"/>
        <end position="440"/>
    </location>
</feature>
<evidence type="ECO:0000259" key="5">
    <source>
        <dbReference type="PROSITE" id="PS50948"/>
    </source>
</evidence>
<proteinExistence type="predicted"/>
<comment type="caution">
    <text evidence="2">Lacks conserved residue(s) required for the propagation of feature annotation.</text>
</comment>
<evidence type="ECO:0000256" key="1">
    <source>
        <dbReference type="ARBA" id="ARBA00023157"/>
    </source>
</evidence>
<dbReference type="Pfam" id="PF07974">
    <property type="entry name" value="EGF_2"/>
    <property type="match status" value="1"/>
</dbReference>
<reference evidence="7" key="1">
    <citation type="journal article" date="2023" name="Commun. Biol.">
        <title>Genome analysis of Parmales, the sister group of diatoms, reveals the evolutionary specialization of diatoms from phago-mixotrophs to photoautotrophs.</title>
        <authorList>
            <person name="Ban H."/>
            <person name="Sato S."/>
            <person name="Yoshikawa S."/>
            <person name="Yamada K."/>
            <person name="Nakamura Y."/>
            <person name="Ichinomiya M."/>
            <person name="Sato N."/>
            <person name="Blanc-Mathieu R."/>
            <person name="Endo H."/>
            <person name="Kuwata A."/>
            <person name="Ogata H."/>
        </authorList>
    </citation>
    <scope>NUCLEOTIDE SEQUENCE [LARGE SCALE GENOMIC DNA]</scope>
</reference>
<feature type="signal peptide" evidence="3">
    <location>
        <begin position="1"/>
        <end position="21"/>
    </location>
</feature>
<dbReference type="PANTHER" id="PTHR24035">
    <property type="entry name" value="MULTIPLE EPIDERMAL GROWTH FACTOR-LIKE DOMAINS PROTEIN"/>
    <property type="match status" value="1"/>
</dbReference>
<dbReference type="PROSITE" id="PS00010">
    <property type="entry name" value="ASX_HYDROXYL"/>
    <property type="match status" value="1"/>
</dbReference>
<dbReference type="PANTHER" id="PTHR24035:SF143">
    <property type="entry name" value="EGF-LIKE DOMAIN-CONTAINING PROTEIN"/>
    <property type="match status" value="1"/>
</dbReference>
<dbReference type="EMBL" id="BRYA01000188">
    <property type="protein sequence ID" value="GMI43136.1"/>
    <property type="molecule type" value="Genomic_DNA"/>
</dbReference>
<dbReference type="Pfam" id="PF23106">
    <property type="entry name" value="EGF_Teneurin"/>
    <property type="match status" value="1"/>
</dbReference>
<dbReference type="OrthoDB" id="442731at2759"/>
<feature type="domain" description="EGF-like" evidence="4">
    <location>
        <begin position="68"/>
        <end position="102"/>
    </location>
</feature>
<dbReference type="Proteomes" id="UP001165065">
    <property type="component" value="Unassembled WGS sequence"/>
</dbReference>
<evidence type="ECO:0000256" key="3">
    <source>
        <dbReference type="SAM" id="SignalP"/>
    </source>
</evidence>
<evidence type="ECO:0000313" key="6">
    <source>
        <dbReference type="EMBL" id="GMI43136.1"/>
    </source>
</evidence>
<sequence>MGPLNSLLLVLPLLLLPSSLASCAEKCNGRGTCNIYSECVCQDGWQGSSCSERVCPFGTAWSDKATADDTAHALVECSGRGTCTRESGICSCMEGFTGKACDRTSCNGDCNGRGRCVSMNEFAASTRDENSMSYTYANVWDADKIYGCICDEGYTGYDCSLAECPTGDDPLTTGQVDEVQLLKCSSDPSSASSTFAIYYKGKVSTTIRASATLGEFETALESIPGLGDVTVTFSVGASTICQTADTNVVEIKFNENFGSLSPLVAYTDDLLPVGSTIDISADGTTTYTDYLGTIHYPIKGTKEDEVCAGRGICDYQSGTCECFSDNGDVYGSSNSQGAAGTRGDCGAALTSITNCPGETACSGFGNCENTIPTYRCSCQDGFYGGNCALKECLKAKSWFSYPSANEAGHDDLVECSNMGSCDSSVGVCECVPGFFGQACEYMACGGGTGNPCSGHGKCLSMRQLSWEADNNGDATDYEYGKDPNNPLTWDADRIFGCTCDDGWEGYDCATRSCPVGDDPGTYDDVREVQLIRCYASSGTFTLTFRQKTTQALSWDIEAHDLKLALEALDSISSVDVEYTRNQVTSSTNSTYQPLATCPSYNLGTASCEMNNKGTTTAASGVTDLEGCKSACDAIVGCTAFGWDSAASSCSTYSIAWHNKTSLSADSTVQSYYTTADPSLIKGVNKIGICTNSSQTNVAVISFSSPSGDVPPLTYTVGTTFALKDTAYDTTGLITVATDGGTIGTRTSVKGTTDEKVCSGRGSCSGELGYCTCHQGWGSSDGKGGMGTLNDCGFRQNEPISSGG</sequence>
<dbReference type="InterPro" id="IPR000742">
    <property type="entry name" value="EGF"/>
</dbReference>
<dbReference type="PROSITE" id="PS50948">
    <property type="entry name" value="PAN"/>
    <property type="match status" value="1"/>
</dbReference>
<dbReference type="AlphaFoldDB" id="A0A9W7GEC3"/>
<dbReference type="InterPro" id="IPR052108">
    <property type="entry name" value="MEGF/SIB"/>
</dbReference>
<keyword evidence="1 2" id="KW-1015">Disulfide bond</keyword>
<feature type="domain" description="Apple" evidence="5">
    <location>
        <begin position="597"/>
        <end position="675"/>
    </location>
</feature>
<keyword evidence="3" id="KW-0732">Signal</keyword>
<feature type="disulfide bond" evidence="2">
    <location>
        <begin position="378"/>
        <end position="387"/>
    </location>
</feature>
<evidence type="ECO:0000256" key="2">
    <source>
        <dbReference type="PROSITE-ProRule" id="PRU00076"/>
    </source>
</evidence>
<feature type="domain" description="EGF-like" evidence="4">
    <location>
        <begin position="351"/>
        <end position="388"/>
    </location>
</feature>
<evidence type="ECO:0000259" key="4">
    <source>
        <dbReference type="PROSITE" id="PS50026"/>
    </source>
</evidence>
<dbReference type="InterPro" id="IPR013111">
    <property type="entry name" value="EGF_extracell"/>
</dbReference>
<protein>
    <submittedName>
        <fullName evidence="6">Uncharacterized protein</fullName>
    </submittedName>
</protein>
<keyword evidence="2" id="KW-0245">EGF-like domain</keyword>
<feature type="domain" description="EGF-like" evidence="4">
    <location>
        <begin position="19"/>
        <end position="51"/>
    </location>
</feature>
<dbReference type="PRINTS" id="PR00011">
    <property type="entry name" value="EGFLAMININ"/>
</dbReference>
<evidence type="ECO:0000313" key="7">
    <source>
        <dbReference type="Proteomes" id="UP001165065"/>
    </source>
</evidence>
<comment type="caution">
    <text evidence="6">The sequence shown here is derived from an EMBL/GenBank/DDBJ whole genome shotgun (WGS) entry which is preliminary data.</text>
</comment>
<dbReference type="PROSITE" id="PS50026">
    <property type="entry name" value="EGF_3"/>
    <property type="match status" value="4"/>
</dbReference>
<dbReference type="PROSITE" id="PS00022">
    <property type="entry name" value="EGF_1"/>
    <property type="match status" value="4"/>
</dbReference>
<feature type="disulfide bond" evidence="2">
    <location>
        <begin position="92"/>
        <end position="101"/>
    </location>
</feature>
<feature type="disulfide bond" evidence="2">
    <location>
        <begin position="430"/>
        <end position="439"/>
    </location>
</feature>
<dbReference type="InterPro" id="IPR000152">
    <property type="entry name" value="EGF-type_Asp/Asn_hydroxyl_site"/>
</dbReference>